<comment type="caution">
    <text evidence="4">The sequence shown here is derived from an EMBL/GenBank/DDBJ whole genome shotgun (WGS) entry which is preliminary data.</text>
</comment>
<organism evidence="4 5">
    <name type="scientific">Candida glabrata</name>
    <name type="common">Yeast</name>
    <name type="synonym">Torulopsis glabrata</name>
    <dbReference type="NCBI Taxonomy" id="5478"/>
    <lineage>
        <taxon>Eukaryota</taxon>
        <taxon>Fungi</taxon>
        <taxon>Dikarya</taxon>
        <taxon>Ascomycota</taxon>
        <taxon>Saccharomycotina</taxon>
        <taxon>Saccharomycetes</taxon>
        <taxon>Saccharomycetales</taxon>
        <taxon>Saccharomycetaceae</taxon>
        <taxon>Nakaseomyces</taxon>
    </lineage>
</organism>
<feature type="compositionally biased region" description="Low complexity" evidence="3">
    <location>
        <begin position="176"/>
        <end position="186"/>
    </location>
</feature>
<dbReference type="SMART" id="SM00398">
    <property type="entry name" value="HMG"/>
    <property type="match status" value="1"/>
</dbReference>
<feature type="region of interest" description="Disordered" evidence="3">
    <location>
        <begin position="167"/>
        <end position="195"/>
    </location>
</feature>
<dbReference type="GO" id="GO:0000981">
    <property type="term" value="F:DNA-binding transcription factor activity, RNA polymerase II-specific"/>
    <property type="evidence" value="ECO:0007669"/>
    <property type="project" value="TreeGrafter"/>
</dbReference>
<evidence type="ECO:0000256" key="1">
    <source>
        <dbReference type="ARBA" id="ARBA00023125"/>
    </source>
</evidence>
<feature type="compositionally biased region" description="Low complexity" evidence="3">
    <location>
        <begin position="47"/>
        <end position="60"/>
    </location>
</feature>
<evidence type="ECO:0000256" key="3">
    <source>
        <dbReference type="SAM" id="MobiDB-lite"/>
    </source>
</evidence>
<protein>
    <submittedName>
        <fullName evidence="4">Repressor of filamentous growth 1</fullName>
    </submittedName>
</protein>
<dbReference type="Pfam" id="PF00505">
    <property type="entry name" value="HMG_box"/>
    <property type="match status" value="1"/>
</dbReference>
<dbReference type="OMA" id="KEKEWHR"/>
<dbReference type="EMBL" id="LLZZ01000136">
    <property type="protein sequence ID" value="KTB00695.1"/>
    <property type="molecule type" value="Genomic_DNA"/>
</dbReference>
<sequence>MQSNVTLPPISQLLATLPSGLESKLVPGASISLTATSCGTPQPQVEAPSSPSSVASNNSSLSTASLSSLSSVCTAKSFFENRAYTTTSAMLNSNAVHKKMSFSEDLRTTPLTAQNIALRGLEMNREKSNVSSMSSAVTKAASPRHIPRPRNAFILFRQHMHRKLFPKLTKDKQKSSDNSSSFKTNSECSREIGQKWRNLDPEEKKYWNELARKEKEWHRMKYPNYKYTPTKKNANSSPLVL</sequence>
<gene>
    <name evidence="4" type="ORF">AO440_000836</name>
</gene>
<proteinExistence type="predicted"/>
<dbReference type="SUPFAM" id="SSF47095">
    <property type="entry name" value="HMG-box"/>
    <property type="match status" value="1"/>
</dbReference>
<name>A0A0W0DUB7_CANGB</name>
<dbReference type="VEuPathDB" id="FungiDB:GWK60_D05643"/>
<reference evidence="4 5" key="1">
    <citation type="submission" date="2015-10" db="EMBL/GenBank/DDBJ databases">
        <title>Draft genomes sequences of Candida glabrata isolates 1A, 1B, 2A, 2B, 3A and 3B.</title>
        <authorList>
            <person name="Haavelsrud O.E."/>
            <person name="Gaustad P."/>
        </authorList>
    </citation>
    <scope>NUCLEOTIDE SEQUENCE [LARGE SCALE GENOMIC DNA]</scope>
    <source>
        <strain evidence="4">910700640</strain>
    </source>
</reference>
<evidence type="ECO:0000256" key="2">
    <source>
        <dbReference type="ARBA" id="ARBA00023242"/>
    </source>
</evidence>
<dbReference type="InterPro" id="IPR009071">
    <property type="entry name" value="HMG_box_dom"/>
</dbReference>
<dbReference type="PhylomeDB" id="A0A0W0DUB7"/>
<dbReference type="InterPro" id="IPR036910">
    <property type="entry name" value="HMG_box_dom_sf"/>
</dbReference>
<dbReference type="OrthoDB" id="6247875at2759"/>
<dbReference type="VEuPathDB" id="FungiDB:GW608_D05687"/>
<dbReference type="AlphaFoldDB" id="A0A0W0DUB7"/>
<feature type="region of interest" description="Disordered" evidence="3">
    <location>
        <begin position="221"/>
        <end position="241"/>
    </location>
</feature>
<dbReference type="VEuPathDB" id="FungiDB:GVI51_D05423"/>
<accession>A0A0W0DUB7</accession>
<dbReference type="GO" id="GO:0005634">
    <property type="term" value="C:nucleus"/>
    <property type="evidence" value="ECO:0007669"/>
    <property type="project" value="UniProtKB-UniRule"/>
</dbReference>
<dbReference type="InterPro" id="IPR051356">
    <property type="entry name" value="SOX/SOX-like_TF"/>
</dbReference>
<dbReference type="CDD" id="cd01389">
    <property type="entry name" value="HMG-box_ROX1-like"/>
    <property type="match status" value="1"/>
</dbReference>
<feature type="region of interest" description="Disordered" evidence="3">
    <location>
        <begin position="37"/>
        <end position="60"/>
    </location>
</feature>
<dbReference type="PANTHER" id="PTHR45789:SF2">
    <property type="entry name" value="FI18025P1"/>
    <property type="match status" value="1"/>
</dbReference>
<dbReference type="GO" id="GO:0000978">
    <property type="term" value="F:RNA polymerase II cis-regulatory region sequence-specific DNA binding"/>
    <property type="evidence" value="ECO:0007669"/>
    <property type="project" value="TreeGrafter"/>
</dbReference>
<evidence type="ECO:0000313" key="5">
    <source>
        <dbReference type="Proteomes" id="UP000054886"/>
    </source>
</evidence>
<dbReference type="VEuPathDB" id="FungiDB:CAGL0D05434g"/>
<dbReference type="Proteomes" id="UP000054886">
    <property type="component" value="Unassembled WGS sequence"/>
</dbReference>
<dbReference type="VEuPathDB" id="FungiDB:B1J91_D05434g"/>
<keyword evidence="2" id="KW-0539">Nucleus</keyword>
<dbReference type="Gene3D" id="1.10.30.10">
    <property type="entry name" value="High mobility group box domain"/>
    <property type="match status" value="1"/>
</dbReference>
<evidence type="ECO:0000313" key="4">
    <source>
        <dbReference type="EMBL" id="KTB00695.1"/>
    </source>
</evidence>
<feature type="compositionally biased region" description="Low complexity" evidence="3">
    <location>
        <begin position="222"/>
        <end position="233"/>
    </location>
</feature>
<dbReference type="PROSITE" id="PS50118">
    <property type="entry name" value="HMG_BOX_2"/>
    <property type="match status" value="1"/>
</dbReference>
<dbReference type="PANTHER" id="PTHR45789">
    <property type="entry name" value="FI18025P1"/>
    <property type="match status" value="1"/>
</dbReference>
<keyword evidence="1" id="KW-0238">DNA-binding</keyword>